<dbReference type="InterPro" id="IPR023828">
    <property type="entry name" value="Peptidase_S8_Ser-AS"/>
</dbReference>
<feature type="transmembrane region" description="Helical" evidence="16">
    <location>
        <begin position="1210"/>
        <end position="1229"/>
    </location>
</feature>
<dbReference type="InterPro" id="IPR008979">
    <property type="entry name" value="Galactose-bd-like_sf"/>
</dbReference>
<evidence type="ECO:0000256" key="8">
    <source>
        <dbReference type="ARBA" id="ARBA00022837"/>
    </source>
</evidence>
<evidence type="ECO:0000256" key="15">
    <source>
        <dbReference type="SAM" id="MobiDB-lite"/>
    </source>
</evidence>
<dbReference type="GO" id="GO:0000139">
    <property type="term" value="C:Golgi membrane"/>
    <property type="evidence" value="ECO:0007669"/>
    <property type="project" value="TreeGrafter"/>
</dbReference>
<dbReference type="Pfam" id="PF00082">
    <property type="entry name" value="Peptidase_S8"/>
    <property type="match status" value="1"/>
</dbReference>
<keyword evidence="5" id="KW-0732">Signal</keyword>
<dbReference type="Gene3D" id="3.40.50.200">
    <property type="entry name" value="Peptidase S8/S53 domain"/>
    <property type="match status" value="1"/>
</dbReference>
<dbReference type="InterPro" id="IPR027268">
    <property type="entry name" value="Peptidase_M4/M1_CTD_sf"/>
</dbReference>
<feature type="compositionally biased region" description="Acidic residues" evidence="15">
    <location>
        <begin position="1372"/>
        <end position="1388"/>
    </location>
</feature>
<comment type="subcellular location">
    <subcellularLocation>
        <location evidence="1">Membrane</location>
    </subcellularLocation>
</comment>
<dbReference type="InterPro" id="IPR036852">
    <property type="entry name" value="Peptidase_S8/S53_dom_sf"/>
</dbReference>
<dbReference type="GO" id="GO:0004252">
    <property type="term" value="F:serine-type endopeptidase activity"/>
    <property type="evidence" value="ECO:0007669"/>
    <property type="project" value="UniProtKB-UniRule"/>
</dbReference>
<organism evidence="18 19">
    <name type="scientific">Dimargaris verticillata</name>
    <dbReference type="NCBI Taxonomy" id="2761393"/>
    <lineage>
        <taxon>Eukaryota</taxon>
        <taxon>Fungi</taxon>
        <taxon>Fungi incertae sedis</taxon>
        <taxon>Zoopagomycota</taxon>
        <taxon>Kickxellomycotina</taxon>
        <taxon>Dimargaritomycetes</taxon>
        <taxon>Dimargaritales</taxon>
        <taxon>Dimargaritaceae</taxon>
        <taxon>Dimargaris</taxon>
    </lineage>
</organism>
<evidence type="ECO:0000313" key="18">
    <source>
        <dbReference type="EMBL" id="KAJ1979851.1"/>
    </source>
</evidence>
<keyword evidence="6 14" id="KW-0378">Hydrolase</keyword>
<keyword evidence="12" id="KW-0325">Glycoprotein</keyword>
<keyword evidence="8" id="KW-0106">Calcium</keyword>
<dbReference type="EMBL" id="JANBQB010000198">
    <property type="protein sequence ID" value="KAJ1979851.1"/>
    <property type="molecule type" value="Genomic_DNA"/>
</dbReference>
<keyword evidence="7 14" id="KW-0720">Serine protease</keyword>
<gene>
    <name evidence="18" type="primary">KEX2</name>
    <name evidence="18" type="ORF">H4R34_002673</name>
</gene>
<dbReference type="FunFam" id="3.40.50.200:FF:000005">
    <property type="entry name" value="Proprotein convertase subtilisin/kexin type 7"/>
    <property type="match status" value="1"/>
</dbReference>
<evidence type="ECO:0000256" key="7">
    <source>
        <dbReference type="ARBA" id="ARBA00022825"/>
    </source>
</evidence>
<keyword evidence="3 14" id="KW-0645">Protease</keyword>
<evidence type="ECO:0000256" key="9">
    <source>
        <dbReference type="ARBA" id="ARBA00022989"/>
    </source>
</evidence>
<dbReference type="PROSITE" id="PS00138">
    <property type="entry name" value="SUBTILASE_SER"/>
    <property type="match status" value="1"/>
</dbReference>
<feature type="compositionally biased region" description="Basic and acidic residues" evidence="15">
    <location>
        <begin position="1287"/>
        <end position="1301"/>
    </location>
</feature>
<dbReference type="PANTHER" id="PTHR42884:SF14">
    <property type="entry name" value="NEUROENDOCRINE CONVERTASE 1"/>
    <property type="match status" value="1"/>
</dbReference>
<evidence type="ECO:0000256" key="13">
    <source>
        <dbReference type="PIRSR" id="PIRSR615500-1"/>
    </source>
</evidence>
<dbReference type="Gene3D" id="1.10.390.10">
    <property type="entry name" value="Neutral Protease Domain 2"/>
    <property type="match status" value="1"/>
</dbReference>
<dbReference type="GO" id="GO:0007323">
    <property type="term" value="P:peptide pheromone maturation"/>
    <property type="evidence" value="ECO:0007669"/>
    <property type="project" value="UniProtKB-ARBA"/>
</dbReference>
<comment type="similarity">
    <text evidence="2">Belongs to the peptidase S8 family. Furin subfamily.</text>
</comment>
<keyword evidence="9 16" id="KW-1133">Transmembrane helix</keyword>
<feature type="region of interest" description="Disordered" evidence="15">
    <location>
        <begin position="1148"/>
        <end position="1206"/>
    </location>
</feature>
<evidence type="ECO:0000259" key="17">
    <source>
        <dbReference type="PROSITE" id="PS51829"/>
    </source>
</evidence>
<evidence type="ECO:0000256" key="4">
    <source>
        <dbReference type="ARBA" id="ARBA00022692"/>
    </source>
</evidence>
<feature type="compositionally biased region" description="Polar residues" evidence="15">
    <location>
        <begin position="1333"/>
        <end position="1350"/>
    </location>
</feature>
<evidence type="ECO:0000256" key="5">
    <source>
        <dbReference type="ARBA" id="ARBA00022729"/>
    </source>
</evidence>
<dbReference type="GO" id="GO:0005802">
    <property type="term" value="C:trans-Golgi network"/>
    <property type="evidence" value="ECO:0007669"/>
    <property type="project" value="TreeGrafter"/>
</dbReference>
<keyword evidence="19" id="KW-1185">Reference proteome</keyword>
<feature type="domain" description="P/Homo B" evidence="17">
    <location>
        <begin position="1007"/>
        <end position="1142"/>
    </location>
</feature>
<feature type="compositionally biased region" description="Low complexity" evidence="15">
    <location>
        <begin position="1170"/>
        <end position="1184"/>
    </location>
</feature>
<dbReference type="Gene3D" id="2.60.120.260">
    <property type="entry name" value="Galactose-binding domain-like"/>
    <property type="match status" value="1"/>
</dbReference>
<evidence type="ECO:0000256" key="10">
    <source>
        <dbReference type="ARBA" id="ARBA00023136"/>
    </source>
</evidence>
<evidence type="ECO:0000256" key="3">
    <source>
        <dbReference type="ARBA" id="ARBA00022670"/>
    </source>
</evidence>
<feature type="region of interest" description="Disordered" evidence="15">
    <location>
        <begin position="1316"/>
        <end position="1388"/>
    </location>
</feature>
<dbReference type="Proteomes" id="UP001151582">
    <property type="component" value="Unassembled WGS sequence"/>
</dbReference>
<keyword evidence="10 16" id="KW-0472">Membrane</keyword>
<dbReference type="CDD" id="cd04059">
    <property type="entry name" value="Peptidases_S8_Protein_convertases_Kexins_Furin-like"/>
    <property type="match status" value="1"/>
</dbReference>
<name>A0A9W8B3N8_9FUNG</name>
<keyword evidence="4 16" id="KW-0812">Transmembrane</keyword>
<evidence type="ECO:0000256" key="2">
    <source>
        <dbReference type="ARBA" id="ARBA00005325"/>
    </source>
</evidence>
<feature type="active site" description="Charge relay system" evidence="13 14">
    <location>
        <position position="721"/>
    </location>
</feature>
<evidence type="ECO:0000256" key="11">
    <source>
        <dbReference type="ARBA" id="ARBA00023145"/>
    </source>
</evidence>
<evidence type="ECO:0000256" key="14">
    <source>
        <dbReference type="PROSITE-ProRule" id="PRU01240"/>
    </source>
</evidence>
<dbReference type="InterPro" id="IPR034182">
    <property type="entry name" value="Kexin/furin"/>
</dbReference>
<evidence type="ECO:0000256" key="16">
    <source>
        <dbReference type="SAM" id="Phobius"/>
    </source>
</evidence>
<evidence type="ECO:0000256" key="12">
    <source>
        <dbReference type="ARBA" id="ARBA00023180"/>
    </source>
</evidence>
<feature type="active site" description="Charge relay system" evidence="13 14">
    <location>
        <position position="759"/>
    </location>
</feature>
<dbReference type="PANTHER" id="PTHR42884">
    <property type="entry name" value="PROPROTEIN CONVERTASE SUBTILISIN/KEXIN-RELATED"/>
    <property type="match status" value="1"/>
</dbReference>
<feature type="region of interest" description="Disordered" evidence="15">
    <location>
        <begin position="1244"/>
        <end position="1303"/>
    </location>
</feature>
<keyword evidence="11" id="KW-0865">Zymogen</keyword>
<evidence type="ECO:0000256" key="1">
    <source>
        <dbReference type="ARBA" id="ARBA00004370"/>
    </source>
</evidence>
<dbReference type="Pfam" id="PF01483">
    <property type="entry name" value="P_proprotein"/>
    <property type="match status" value="1"/>
</dbReference>
<dbReference type="EC" id="3.4.21.61" evidence="18"/>
<comment type="caution">
    <text evidence="18">The sequence shown here is derived from an EMBL/GenBank/DDBJ whole genome shotgun (WGS) entry which is preliminary data.</text>
</comment>
<dbReference type="PROSITE" id="PS51892">
    <property type="entry name" value="SUBTILASE"/>
    <property type="match status" value="1"/>
</dbReference>
<dbReference type="FunFam" id="2.60.120.260:FF:000026">
    <property type="entry name" value="proprotein convertase subtilisin/kexin type 7"/>
    <property type="match status" value="1"/>
</dbReference>
<feature type="compositionally biased region" description="Polar residues" evidence="15">
    <location>
        <begin position="1249"/>
        <end position="1262"/>
    </location>
</feature>
<dbReference type="SUPFAM" id="SSF49785">
    <property type="entry name" value="Galactose-binding domain-like"/>
    <property type="match status" value="1"/>
</dbReference>
<dbReference type="OrthoDB" id="300641at2759"/>
<dbReference type="InterPro" id="IPR002884">
    <property type="entry name" value="P_dom"/>
</dbReference>
<evidence type="ECO:0000256" key="6">
    <source>
        <dbReference type="ARBA" id="ARBA00022801"/>
    </source>
</evidence>
<reference evidence="18" key="1">
    <citation type="submission" date="2022-07" db="EMBL/GenBank/DDBJ databases">
        <title>Phylogenomic reconstructions and comparative analyses of Kickxellomycotina fungi.</title>
        <authorList>
            <person name="Reynolds N.K."/>
            <person name="Stajich J.E."/>
            <person name="Barry K."/>
            <person name="Grigoriev I.V."/>
            <person name="Crous P."/>
            <person name="Smith M.E."/>
        </authorList>
    </citation>
    <scope>NUCLEOTIDE SEQUENCE</scope>
    <source>
        <strain evidence="18">RSA 567</strain>
    </source>
</reference>
<dbReference type="InterPro" id="IPR022398">
    <property type="entry name" value="Peptidase_S8_His-AS"/>
</dbReference>
<evidence type="ECO:0000313" key="19">
    <source>
        <dbReference type="Proteomes" id="UP001151582"/>
    </source>
</evidence>
<dbReference type="PROSITE" id="PS51829">
    <property type="entry name" value="P_HOMO_B"/>
    <property type="match status" value="1"/>
</dbReference>
<proteinExistence type="inferred from homology"/>
<feature type="active site" description="Charge relay system" evidence="13 14">
    <location>
        <position position="931"/>
    </location>
</feature>
<protein>
    <submittedName>
        <fullName evidence="18">Pheromone processing endoprotease</fullName>
        <ecNumber evidence="18">3.4.21.61</ecNumber>
    </submittedName>
</protein>
<feature type="region of interest" description="Disordered" evidence="15">
    <location>
        <begin position="578"/>
        <end position="597"/>
    </location>
</feature>
<dbReference type="PRINTS" id="PR00723">
    <property type="entry name" value="SUBTILISIN"/>
</dbReference>
<accession>A0A9W8B3N8</accession>
<dbReference type="GO" id="GO:0016485">
    <property type="term" value="P:protein processing"/>
    <property type="evidence" value="ECO:0007669"/>
    <property type="project" value="TreeGrafter"/>
</dbReference>
<dbReference type="InterPro" id="IPR000209">
    <property type="entry name" value="Peptidase_S8/S53_dom"/>
</dbReference>
<dbReference type="InterPro" id="IPR015500">
    <property type="entry name" value="Peptidase_S8_subtilisin-rel"/>
</dbReference>
<feature type="compositionally biased region" description="Acidic residues" evidence="15">
    <location>
        <begin position="1318"/>
        <end position="1331"/>
    </location>
</feature>
<dbReference type="PROSITE" id="PS00137">
    <property type="entry name" value="SUBTILASE_HIS"/>
    <property type="match status" value="1"/>
</dbReference>
<sequence>MTGRVYVYVQPRTRPEQSPVVNRLATAIMNAQYHLINVVHLEELTIAPILPLHPRCIRQAISKQQALQALNMEPPAATLAMAPSQVSVVLDPHSLTWASIRLAAFSQGSAVIPAWEVYVRTGNSGHSVLVDRYTSALLTFATWSHQLNNIHVIAHNLRVLPGASKYRPDLHSQGVGRLSSLISSTGLRRNSSKFTPLTMTVDEISKYASDYHFFLVGREVDMLATKVFELFHHYGWDQESMAFFDVDWLDVLAANGFVFEPVQGAPLYSKQRHNKLGVDIQYGVVTSVNLFPGSHRIYGAVSPAPSTLATDIHTLLHALFAGTLVKVVGSIQMVKCIDERDQKNLLTAFGHFFTMLMTPGLHKGYLEFYRFAPQYSSNGLTDYQLTWNDNPYQASGVFEPRVPRALSDLAQPSASSWFKMLLTVYGVLMKYLPVSNSWLTGNPLESANTLMLTIMLTSTKALPCSPTIFDVAKALLDAMEHLSVSEMTEQVRAVLKELGCLETPLTHAHASDRSVVIPQLDHANYVYYVFKIENLPTTGSAPHEELVHSVAHSAGAILDIRDVTPLGDLPTHFLARRRRHDHDGPPDGTPALHRRGAHWSGEQDPVLYRFEFIKRSVEAQHTSGTLHPRFQQVARHVRYLTRQYLGKRAKRGPVAAPPPIGHEGQVLGAEIPIEQFLDIKDPLFPEQWHLKNRERKDRDMNVTGVWREGITGEGVRVGMIDDGLDYTSLDLKDNFDLEGSYDFNNHTKYPKPTTPEDSHGTRCAGEIAAVKNGICGVGVAYKAKVSGLRILSSLISDVDEALSLNYNYQKTSIYSCSWGPSDDGKAMEAPNELILDAIINGIQKGRQGLGSLFVFATGNGGYFSDNCNYDGYTNSIYTISVGAIDHKEDHPYYSEPCSAQLVVTYSSGHNKFITTTDRGLNRCTNLHGGTSAAAPLVSGVLALVLQVRPDLTWRDTQHLILQNAVPFSLDDEEWQQVAKGRYFNHKFGYGKMDAWALVQAAKTFKLVNEQTWFETDTIVPNVEIPQNDQGIDSTVTVTKENITSAMMKRLEHVTVIVTIDHEYRGDVEVQLISPHNYISYLGKPRPLDESKAGFQKWTFMSVKHWDEDPVGDWTLRVIDNTHVEYTGVLRAWTMILWGEATDESVKNGGDELPKAIPKPSHTIFAPDHQPTTSSSAVAADSPSVEGGGSGRIGEGEHNTSKSSEMHSSTMAVISGLVLAILAVAGIVLARRWWRRRRGPTADQYEFAPLSTQDHSGDPTSVRSVADPRPMEAGALDEESQGLVGANRYHDDGYGDRDDPQTMRRFTAPRDMYEAFGVADDDDDDGDFDDLNDGSTLANPNGDSRSSSNGKGLSPHRDTSEPSEGQVLFEIASDIDEDHDDDAGTESAH</sequence>
<dbReference type="SUPFAM" id="SSF52743">
    <property type="entry name" value="Subtilisin-like"/>
    <property type="match status" value="1"/>
</dbReference>